<evidence type="ECO:0000313" key="7">
    <source>
        <dbReference type="Proteomes" id="UP000077051"/>
    </source>
</evidence>
<feature type="active site" description="Proton donor" evidence="4">
    <location>
        <position position="338"/>
    </location>
</feature>
<keyword evidence="7" id="KW-1185">Reference proteome</keyword>
<dbReference type="GO" id="GO:0097176">
    <property type="term" value="P:epoxide metabolic process"/>
    <property type="evidence" value="ECO:0007669"/>
    <property type="project" value="TreeGrafter"/>
</dbReference>
<comment type="caution">
    <text evidence="6">The sequence shown here is derived from an EMBL/GenBank/DDBJ whole genome shotgun (WGS) entry which is preliminary data.</text>
</comment>
<sequence>MSFLSEGEFESFEIPEFPKKKQQQLNEKIADVVWPNELEKEYGWTLGAPSWAVKPLLEEWQTTFDWEESRAEMAQWHHYRMKIDGLLIHYVHERSSNPNAVPIVLLHGWPSTFYEFHKLINPLRDGLRGNQAFHVIVPSLPGFGFSDAPKEKGYGVAKMASTINALMVHLGYDKYMYHGGDWGAIIGKWIATRHSDHCKAYHTNLPMILPPLPTPRNLIFYPFKVVKFFSSLLLGFDNVYGAGKTVLGGATFANAERNRDCGYRSIQGTKPYTLAYGLSDSPVGLLGWMLEKYHDWTYHPAERQDTEALPQTISSKEFLTQASLYWLTNTMSSSIRIYYECLHQNEMIKVVLPRVKIPVAVCAFAHDISRMPRDWLETSTDLQQYNEMISGGHFPALEEPDMLIEDLQQFGRKIKQQNKHF</sequence>
<dbReference type="EMBL" id="AMYB01000004">
    <property type="protein sequence ID" value="OAD03246.1"/>
    <property type="molecule type" value="Genomic_DNA"/>
</dbReference>
<feature type="active site" description="Proton acceptor" evidence="4">
    <location>
        <position position="393"/>
    </location>
</feature>
<evidence type="ECO:0000256" key="1">
    <source>
        <dbReference type="ARBA" id="ARBA00010088"/>
    </source>
</evidence>
<feature type="domain" description="Epoxide hydrolase N-terminal" evidence="5">
    <location>
        <begin position="16"/>
        <end position="116"/>
    </location>
</feature>
<reference evidence="6 7" key="1">
    <citation type="submission" date="2015-06" db="EMBL/GenBank/DDBJ databases">
        <title>Expansion of signal transduction pathways in fungi by whole-genome duplication.</title>
        <authorList>
            <consortium name="DOE Joint Genome Institute"/>
            <person name="Corrochano L.M."/>
            <person name="Kuo A."/>
            <person name="Marcet-Houben M."/>
            <person name="Polaino S."/>
            <person name="Salamov A."/>
            <person name="Villalobos J.M."/>
            <person name="Alvarez M.I."/>
            <person name="Avalos J."/>
            <person name="Benito E.P."/>
            <person name="Benoit I."/>
            <person name="Burger G."/>
            <person name="Camino L.P."/>
            <person name="Canovas D."/>
            <person name="Cerda-Olmedo E."/>
            <person name="Cheng J.-F."/>
            <person name="Dominguez A."/>
            <person name="Elias M."/>
            <person name="Eslava A.P."/>
            <person name="Glaser F."/>
            <person name="Grimwood J."/>
            <person name="Gutierrez G."/>
            <person name="Heitman J."/>
            <person name="Henrissat B."/>
            <person name="Iturriaga E.A."/>
            <person name="Lang B.F."/>
            <person name="Lavin J.L."/>
            <person name="Lee S."/>
            <person name="Li W."/>
            <person name="Lindquist E."/>
            <person name="Lopez-Garcia S."/>
            <person name="Luque E.M."/>
            <person name="Marcos A.T."/>
            <person name="Martin J."/>
            <person name="Mccluskey K."/>
            <person name="Medina H.R."/>
            <person name="Miralles-Duran A."/>
            <person name="Miyazaki A."/>
            <person name="Munoz-Torres E."/>
            <person name="Oguiza J.A."/>
            <person name="Ohm R."/>
            <person name="Olmedo M."/>
            <person name="Orejas M."/>
            <person name="Ortiz-Castellanos L."/>
            <person name="Pisabarro A.G."/>
            <person name="Rodriguez-Romero J."/>
            <person name="Ruiz-Herrera J."/>
            <person name="Ruiz-Vazquez R."/>
            <person name="Sanz C."/>
            <person name="Schackwitz W."/>
            <person name="Schmutz J."/>
            <person name="Shahriari M."/>
            <person name="Shelest E."/>
            <person name="Silva-Franco F."/>
            <person name="Soanes D."/>
            <person name="Syed K."/>
            <person name="Tagua V.G."/>
            <person name="Talbot N.J."/>
            <person name="Thon M."/>
            <person name="De Vries R.P."/>
            <person name="Wiebenga A."/>
            <person name="Yadav J.S."/>
            <person name="Braun E.L."/>
            <person name="Baker S."/>
            <person name="Garre V."/>
            <person name="Horwitz B."/>
            <person name="Torres-Martinez S."/>
            <person name="Idnurm A."/>
            <person name="Herrera-Estrella A."/>
            <person name="Gabaldon T."/>
            <person name="Grigoriev I.V."/>
        </authorList>
    </citation>
    <scope>NUCLEOTIDE SEQUENCE [LARGE SCALE GENOMIC DNA]</scope>
    <source>
        <strain evidence="6 7">CBS 277.49</strain>
    </source>
</reference>
<evidence type="ECO:0000259" key="5">
    <source>
        <dbReference type="Pfam" id="PF06441"/>
    </source>
</evidence>
<dbReference type="InterPro" id="IPR016292">
    <property type="entry name" value="Epoxide_hydrolase"/>
</dbReference>
<accession>A0A168L916</accession>
<dbReference type="PANTHER" id="PTHR21661:SF35">
    <property type="entry name" value="EPOXIDE HYDROLASE"/>
    <property type="match status" value="1"/>
</dbReference>
<dbReference type="GO" id="GO:0004301">
    <property type="term" value="F:epoxide hydrolase activity"/>
    <property type="evidence" value="ECO:0007669"/>
    <property type="project" value="TreeGrafter"/>
</dbReference>
<dbReference type="InterPro" id="IPR010497">
    <property type="entry name" value="Epoxide_hydro_N"/>
</dbReference>
<comment type="similarity">
    <text evidence="1">Belongs to the peptidase S33 family.</text>
</comment>
<dbReference type="VEuPathDB" id="FungiDB:MUCCIDRAFT_110100"/>
<dbReference type="Proteomes" id="UP000077051">
    <property type="component" value="Unassembled WGS sequence"/>
</dbReference>
<feature type="active site" description="Nucleophile" evidence="4">
    <location>
        <position position="181"/>
    </location>
</feature>
<dbReference type="STRING" id="747725.A0A168L916"/>
<organism evidence="6 7">
    <name type="scientific">Mucor lusitanicus CBS 277.49</name>
    <dbReference type="NCBI Taxonomy" id="747725"/>
    <lineage>
        <taxon>Eukaryota</taxon>
        <taxon>Fungi</taxon>
        <taxon>Fungi incertae sedis</taxon>
        <taxon>Mucoromycota</taxon>
        <taxon>Mucoromycotina</taxon>
        <taxon>Mucoromycetes</taxon>
        <taxon>Mucorales</taxon>
        <taxon>Mucorineae</taxon>
        <taxon>Mucoraceae</taxon>
        <taxon>Mucor</taxon>
    </lineage>
</organism>
<dbReference type="PANTHER" id="PTHR21661">
    <property type="entry name" value="EPOXIDE HYDROLASE 1-RELATED"/>
    <property type="match status" value="1"/>
</dbReference>
<evidence type="ECO:0000256" key="3">
    <source>
        <dbReference type="ARBA" id="ARBA00022801"/>
    </source>
</evidence>
<evidence type="ECO:0000256" key="2">
    <source>
        <dbReference type="ARBA" id="ARBA00022797"/>
    </source>
</evidence>
<dbReference type="PRINTS" id="PR00412">
    <property type="entry name" value="EPOXHYDRLASE"/>
</dbReference>
<evidence type="ECO:0000256" key="4">
    <source>
        <dbReference type="PIRSR" id="PIRSR001112-1"/>
    </source>
</evidence>
<dbReference type="AlphaFoldDB" id="A0A168L916"/>
<name>A0A168L916_MUCCL</name>
<dbReference type="Pfam" id="PF06441">
    <property type="entry name" value="EHN"/>
    <property type="match status" value="1"/>
</dbReference>
<dbReference type="InterPro" id="IPR029058">
    <property type="entry name" value="AB_hydrolase_fold"/>
</dbReference>
<keyword evidence="3" id="KW-0378">Hydrolase</keyword>
<evidence type="ECO:0000313" key="6">
    <source>
        <dbReference type="EMBL" id="OAD03246.1"/>
    </source>
</evidence>
<proteinExistence type="inferred from homology"/>
<dbReference type="SUPFAM" id="SSF53474">
    <property type="entry name" value="alpha/beta-Hydrolases"/>
    <property type="match status" value="1"/>
</dbReference>
<keyword evidence="2" id="KW-0058">Aromatic hydrocarbons catabolism</keyword>
<dbReference type="InterPro" id="IPR000639">
    <property type="entry name" value="Epox_hydrolase-like"/>
</dbReference>
<dbReference type="OrthoDB" id="7130006at2759"/>
<gene>
    <name evidence="6" type="ORF">MUCCIDRAFT_110100</name>
</gene>
<dbReference type="PIRSF" id="PIRSF001112">
    <property type="entry name" value="Epoxide_hydrolase"/>
    <property type="match status" value="1"/>
</dbReference>
<dbReference type="Gene3D" id="3.40.50.1820">
    <property type="entry name" value="alpha/beta hydrolase"/>
    <property type="match status" value="1"/>
</dbReference>
<protein>
    <recommendedName>
        <fullName evidence="5">Epoxide hydrolase N-terminal domain-containing protein</fullName>
    </recommendedName>
</protein>